<accession>A0A5B7CVB5</accession>
<dbReference type="Proteomes" id="UP000324222">
    <property type="component" value="Unassembled WGS sequence"/>
</dbReference>
<feature type="region of interest" description="Disordered" evidence="1">
    <location>
        <begin position="101"/>
        <end position="150"/>
    </location>
</feature>
<evidence type="ECO:0000313" key="2">
    <source>
        <dbReference type="EMBL" id="MPC13320.1"/>
    </source>
</evidence>
<name>A0A5B7CVB5_PORTR</name>
<dbReference type="AlphaFoldDB" id="A0A5B7CVB5"/>
<reference evidence="2 3" key="1">
    <citation type="submission" date="2019-05" db="EMBL/GenBank/DDBJ databases">
        <title>Another draft genome of Portunus trituberculatus and its Hox gene families provides insights of decapod evolution.</title>
        <authorList>
            <person name="Jeong J.-H."/>
            <person name="Song I."/>
            <person name="Kim S."/>
            <person name="Choi T."/>
            <person name="Kim D."/>
            <person name="Ryu S."/>
            <person name="Kim W."/>
        </authorList>
    </citation>
    <scope>NUCLEOTIDE SEQUENCE [LARGE SCALE GENOMIC DNA]</scope>
    <source>
        <tissue evidence="2">Muscle</tissue>
    </source>
</reference>
<evidence type="ECO:0000313" key="3">
    <source>
        <dbReference type="Proteomes" id="UP000324222"/>
    </source>
</evidence>
<dbReference type="EMBL" id="VSRR010000273">
    <property type="protein sequence ID" value="MPC13320.1"/>
    <property type="molecule type" value="Genomic_DNA"/>
</dbReference>
<sequence length="252" mass="26796">MWGRRGVLECRGVLIARETSPGERRVGPGGDPGLALQERELRLTCGRVSLSCFNDSSATEARSVTGWRPASVGTRLGVMARGEARTHASVTCFGATLELKTHAEPPGAAETRNGTQRSGTTRSSHEEAPPTHWEPSVAATHSSLSPPGVVKVSETPHCHRFLNPVPHETALREALLRGELVGGIGARAWRHLEGRSLLPEDDKHSLALGSSRTGRVTGNRSGRSQATTTEVALELSITRAGDGIVCSNARLP</sequence>
<feature type="region of interest" description="Disordered" evidence="1">
    <location>
        <begin position="205"/>
        <end position="227"/>
    </location>
</feature>
<gene>
    <name evidence="2" type="ORF">E2C01_006050</name>
</gene>
<feature type="compositionally biased region" description="Polar residues" evidence="1">
    <location>
        <begin position="208"/>
        <end position="227"/>
    </location>
</feature>
<keyword evidence="3" id="KW-1185">Reference proteome</keyword>
<feature type="compositionally biased region" description="Polar residues" evidence="1">
    <location>
        <begin position="112"/>
        <end position="122"/>
    </location>
</feature>
<comment type="caution">
    <text evidence="2">The sequence shown here is derived from an EMBL/GenBank/DDBJ whole genome shotgun (WGS) entry which is preliminary data.</text>
</comment>
<proteinExistence type="predicted"/>
<organism evidence="2 3">
    <name type="scientific">Portunus trituberculatus</name>
    <name type="common">Swimming crab</name>
    <name type="synonym">Neptunus trituberculatus</name>
    <dbReference type="NCBI Taxonomy" id="210409"/>
    <lineage>
        <taxon>Eukaryota</taxon>
        <taxon>Metazoa</taxon>
        <taxon>Ecdysozoa</taxon>
        <taxon>Arthropoda</taxon>
        <taxon>Crustacea</taxon>
        <taxon>Multicrustacea</taxon>
        <taxon>Malacostraca</taxon>
        <taxon>Eumalacostraca</taxon>
        <taxon>Eucarida</taxon>
        <taxon>Decapoda</taxon>
        <taxon>Pleocyemata</taxon>
        <taxon>Brachyura</taxon>
        <taxon>Eubrachyura</taxon>
        <taxon>Portunoidea</taxon>
        <taxon>Portunidae</taxon>
        <taxon>Portuninae</taxon>
        <taxon>Portunus</taxon>
    </lineage>
</organism>
<protein>
    <submittedName>
        <fullName evidence="2">Uncharacterized protein</fullName>
    </submittedName>
</protein>
<evidence type="ECO:0000256" key="1">
    <source>
        <dbReference type="SAM" id="MobiDB-lite"/>
    </source>
</evidence>